<dbReference type="RefSeq" id="WP_138842533.1">
    <property type="nucleotide sequence ID" value="NZ_VCPD01000004.1"/>
</dbReference>
<keyword evidence="2" id="KW-0418">Kinase</keyword>
<dbReference type="InterPro" id="IPR043129">
    <property type="entry name" value="ATPase_NBD"/>
</dbReference>
<keyword evidence="1" id="KW-0808">Transferase</keyword>
<name>A0ABY2WWL9_9RHOB</name>
<accession>A0ABY2WWL9</accession>
<dbReference type="SUPFAM" id="SSF53067">
    <property type="entry name" value="Actin-like ATPase domain"/>
    <property type="match status" value="1"/>
</dbReference>
<organism evidence="4 5">
    <name type="scientific">Ruegeria sediminis</name>
    <dbReference type="NCBI Taxonomy" id="2583820"/>
    <lineage>
        <taxon>Bacteria</taxon>
        <taxon>Pseudomonadati</taxon>
        <taxon>Pseudomonadota</taxon>
        <taxon>Alphaproteobacteria</taxon>
        <taxon>Rhodobacterales</taxon>
        <taxon>Roseobacteraceae</taxon>
        <taxon>Ruegeria</taxon>
    </lineage>
</organism>
<reference evidence="4 5" key="1">
    <citation type="submission" date="2019-05" db="EMBL/GenBank/DDBJ databases">
        <title>Ruegeria sp. nov., isolated from tidal flat.</title>
        <authorList>
            <person name="Kim W."/>
        </authorList>
    </citation>
    <scope>NUCLEOTIDE SEQUENCE [LARGE SCALE GENOMIC DNA]</scope>
    <source>
        <strain evidence="4 5">CAU 1488</strain>
    </source>
</reference>
<dbReference type="Gene3D" id="3.40.367.20">
    <property type="match status" value="1"/>
</dbReference>
<evidence type="ECO:0000313" key="4">
    <source>
        <dbReference type="EMBL" id="TMV06846.1"/>
    </source>
</evidence>
<dbReference type="PANTHER" id="PTHR47690">
    <property type="entry name" value="GLUCOKINASE"/>
    <property type="match status" value="1"/>
</dbReference>
<evidence type="ECO:0000313" key="5">
    <source>
        <dbReference type="Proteomes" id="UP001193035"/>
    </source>
</evidence>
<dbReference type="InterPro" id="IPR050201">
    <property type="entry name" value="Bacterial_glucokinase"/>
</dbReference>
<dbReference type="Proteomes" id="UP001193035">
    <property type="component" value="Unassembled WGS sequence"/>
</dbReference>
<dbReference type="EMBL" id="VCPD01000004">
    <property type="protein sequence ID" value="TMV06846.1"/>
    <property type="molecule type" value="Genomic_DNA"/>
</dbReference>
<proteinExistence type="inferred from homology"/>
<dbReference type="PANTHER" id="PTHR47690:SF1">
    <property type="entry name" value="GLUCOKINASE"/>
    <property type="match status" value="1"/>
</dbReference>
<sequence>MRLVADLGGTNLRFGVVPGGQVLPDRVATFRNDDFTGFMPALEHYWTGIGHPDVSEAVIAVAGPVSGSRARLTNRDWQVDAAGIAKTLGGATVMLMNDLGALGHAVPHLGAGDVATIAAHAVAPAGSRQALVIGIGTGFNVSPVLMAGDTVLTPAAEYGHTPLPALIADRLRADFPKLAAMATVEDCFSGRGFARMQDAWHRRRASDGDPSGFRGHIAELLGHLARDLFLTFLPNSGIYFAGSVARAILQPPAQPRFAKVFTQPFPLSDDLGAPVHLILNDDAALRGCAAVPPAG</sequence>
<dbReference type="InterPro" id="IPR003836">
    <property type="entry name" value="Glucokinase"/>
</dbReference>
<dbReference type="Gene3D" id="3.30.420.40">
    <property type="match status" value="1"/>
</dbReference>
<evidence type="ECO:0000256" key="3">
    <source>
        <dbReference type="RuleBase" id="RU004046"/>
    </source>
</evidence>
<protein>
    <submittedName>
        <fullName evidence="4">Glucokinase</fullName>
    </submittedName>
</protein>
<dbReference type="CDD" id="cd24008">
    <property type="entry name" value="ASKHA_NBD_GLK"/>
    <property type="match status" value="1"/>
</dbReference>
<evidence type="ECO:0000256" key="1">
    <source>
        <dbReference type="ARBA" id="ARBA00022679"/>
    </source>
</evidence>
<keyword evidence="5" id="KW-1185">Reference proteome</keyword>
<comment type="caution">
    <text evidence="4">The sequence shown here is derived from an EMBL/GenBank/DDBJ whole genome shotgun (WGS) entry which is preliminary data.</text>
</comment>
<comment type="similarity">
    <text evidence="3">Belongs to the bacterial glucokinase family.</text>
</comment>
<gene>
    <name evidence="4" type="ORF">FGK63_12040</name>
</gene>
<evidence type="ECO:0000256" key="2">
    <source>
        <dbReference type="ARBA" id="ARBA00022777"/>
    </source>
</evidence>
<dbReference type="Pfam" id="PF02685">
    <property type="entry name" value="Glucokinase"/>
    <property type="match status" value="2"/>
</dbReference>